<feature type="signal peptide" evidence="1">
    <location>
        <begin position="1"/>
        <end position="24"/>
    </location>
</feature>
<feature type="domain" description="Bifunctional inhibitor/plant lipid transfer protein/seed storage helical" evidence="2">
    <location>
        <begin position="18"/>
        <end position="102"/>
    </location>
</feature>
<dbReference type="HOGENOM" id="CLU_141918_1_0_1"/>
<name>J3L4Y4_ORYBR</name>
<evidence type="ECO:0000313" key="4">
    <source>
        <dbReference type="Proteomes" id="UP000006038"/>
    </source>
</evidence>
<dbReference type="Proteomes" id="UP000006038">
    <property type="component" value="Chromosome 1"/>
</dbReference>
<dbReference type="InterPro" id="IPR016140">
    <property type="entry name" value="Bifunc_inhib/LTP/seed_store"/>
</dbReference>
<reference evidence="3" key="2">
    <citation type="submission" date="2013-04" db="UniProtKB">
        <authorList>
            <consortium name="EnsemblPlants"/>
        </authorList>
    </citation>
    <scope>IDENTIFICATION</scope>
</reference>
<dbReference type="Gene3D" id="1.10.110.10">
    <property type="entry name" value="Plant lipid-transfer and hydrophobic proteins"/>
    <property type="match status" value="1"/>
</dbReference>
<dbReference type="OMA" id="FDVPCAC"/>
<evidence type="ECO:0000256" key="1">
    <source>
        <dbReference type="SAM" id="SignalP"/>
    </source>
</evidence>
<dbReference type="PANTHER" id="PTHR33286:SF54">
    <property type="entry name" value="BIFUNCTIONAL INHIBITOR_LIPID-TRANSFER PROTEIN_SEED STORAGE 2S ALBUMIN SUPERFAMILY PROTEIN"/>
    <property type="match status" value="1"/>
</dbReference>
<organism evidence="3">
    <name type="scientific">Oryza brachyantha</name>
    <name type="common">malo sina</name>
    <dbReference type="NCBI Taxonomy" id="4533"/>
    <lineage>
        <taxon>Eukaryota</taxon>
        <taxon>Viridiplantae</taxon>
        <taxon>Streptophyta</taxon>
        <taxon>Embryophyta</taxon>
        <taxon>Tracheophyta</taxon>
        <taxon>Spermatophyta</taxon>
        <taxon>Magnoliopsida</taxon>
        <taxon>Liliopsida</taxon>
        <taxon>Poales</taxon>
        <taxon>Poaceae</taxon>
        <taxon>BOP clade</taxon>
        <taxon>Oryzoideae</taxon>
        <taxon>Oryzeae</taxon>
        <taxon>Oryzinae</taxon>
        <taxon>Oryza</taxon>
    </lineage>
</organism>
<dbReference type="SUPFAM" id="SSF47699">
    <property type="entry name" value="Bifunctional inhibitor/lipid-transfer protein/seed storage 2S albumin"/>
    <property type="match status" value="1"/>
</dbReference>
<keyword evidence="4" id="KW-1185">Reference proteome</keyword>
<proteinExistence type="predicted"/>
<dbReference type="CDD" id="cd04660">
    <property type="entry name" value="nsLTP_like"/>
    <property type="match status" value="1"/>
</dbReference>
<dbReference type="EnsemblPlants" id="OB01G42900.1">
    <property type="protein sequence ID" value="OB01G42900.1"/>
    <property type="gene ID" value="OB01G42900"/>
</dbReference>
<sequence>MGKLSGLFLIMALVLLAMVATAKSDDCNGGFKELAAECQQYVLYPANPKIPPSDACCGVIQKADVPCLCSKITKETEMVVCMEKVVYVAGYCKRPLQPGSKCGRYTFPSL</sequence>
<gene>
    <name evidence="3" type="primary">LOC102710924</name>
</gene>
<dbReference type="Pfam" id="PF14368">
    <property type="entry name" value="LTP_2"/>
    <property type="match status" value="1"/>
</dbReference>
<dbReference type="InterPro" id="IPR044741">
    <property type="entry name" value="NsLTP-like"/>
</dbReference>
<dbReference type="STRING" id="4533.J3L4Y4"/>
<dbReference type="PANTHER" id="PTHR33286">
    <property type="entry name" value="BIFUNCTIONAL INHIBITOR/LIPID-TRANSFER PROTEIN/SEED STORAGE 2S ALBUMIN SUPERFAMILY PROTEIN"/>
    <property type="match status" value="1"/>
</dbReference>
<protein>
    <recommendedName>
        <fullName evidence="2">Bifunctional inhibitor/plant lipid transfer protein/seed storage helical domain-containing protein</fullName>
    </recommendedName>
</protein>
<evidence type="ECO:0000313" key="3">
    <source>
        <dbReference type="EnsemblPlants" id="OB01G42900.1"/>
    </source>
</evidence>
<reference evidence="3" key="1">
    <citation type="journal article" date="2013" name="Nat. Commun.">
        <title>Whole-genome sequencing of Oryza brachyantha reveals mechanisms underlying Oryza genome evolution.</title>
        <authorList>
            <person name="Chen J."/>
            <person name="Huang Q."/>
            <person name="Gao D."/>
            <person name="Wang J."/>
            <person name="Lang Y."/>
            <person name="Liu T."/>
            <person name="Li B."/>
            <person name="Bai Z."/>
            <person name="Luis Goicoechea J."/>
            <person name="Liang C."/>
            <person name="Chen C."/>
            <person name="Zhang W."/>
            <person name="Sun S."/>
            <person name="Liao Y."/>
            <person name="Zhang X."/>
            <person name="Yang L."/>
            <person name="Song C."/>
            <person name="Wang M."/>
            <person name="Shi J."/>
            <person name="Liu G."/>
            <person name="Liu J."/>
            <person name="Zhou H."/>
            <person name="Zhou W."/>
            <person name="Yu Q."/>
            <person name="An N."/>
            <person name="Chen Y."/>
            <person name="Cai Q."/>
            <person name="Wang B."/>
            <person name="Liu B."/>
            <person name="Min J."/>
            <person name="Huang Y."/>
            <person name="Wu H."/>
            <person name="Li Z."/>
            <person name="Zhang Y."/>
            <person name="Yin Y."/>
            <person name="Song W."/>
            <person name="Jiang J."/>
            <person name="Jackson S.A."/>
            <person name="Wing R.A."/>
            <person name="Wang J."/>
            <person name="Chen M."/>
        </authorList>
    </citation>
    <scope>NUCLEOTIDE SEQUENCE [LARGE SCALE GENOMIC DNA]</scope>
    <source>
        <strain evidence="3">cv. IRGC 101232</strain>
    </source>
</reference>
<dbReference type="Gramene" id="OB01G42900.1">
    <property type="protein sequence ID" value="OB01G42900.1"/>
    <property type="gene ID" value="OB01G42900"/>
</dbReference>
<dbReference type="AlphaFoldDB" id="J3L4Y4"/>
<dbReference type="InterPro" id="IPR036312">
    <property type="entry name" value="Bifun_inhib/LTP/seed_sf"/>
</dbReference>
<keyword evidence="1" id="KW-0732">Signal</keyword>
<evidence type="ECO:0000259" key="2">
    <source>
        <dbReference type="Pfam" id="PF14368"/>
    </source>
</evidence>
<accession>J3L4Y4</accession>
<feature type="chain" id="PRO_5003772260" description="Bifunctional inhibitor/plant lipid transfer protein/seed storage helical domain-containing protein" evidence="1">
    <location>
        <begin position="25"/>
        <end position="110"/>
    </location>
</feature>
<dbReference type="eggNOG" id="ENOG502S7IJ">
    <property type="taxonomic scope" value="Eukaryota"/>
</dbReference>